<keyword evidence="11" id="KW-1185">Reference proteome</keyword>
<organism evidence="10 11">
    <name type="scientific">Bifidobacterium reuteri DSM 23975</name>
    <dbReference type="NCBI Taxonomy" id="1437610"/>
    <lineage>
        <taxon>Bacteria</taxon>
        <taxon>Bacillati</taxon>
        <taxon>Actinomycetota</taxon>
        <taxon>Actinomycetes</taxon>
        <taxon>Bifidobacteriales</taxon>
        <taxon>Bifidobacteriaceae</taxon>
        <taxon>Bifidobacterium</taxon>
    </lineage>
</organism>
<dbReference type="PROSITE" id="PS51432">
    <property type="entry name" value="AP_NUCLEASE_F2_4"/>
    <property type="match status" value="1"/>
</dbReference>
<keyword evidence="7 10" id="KW-0255">Endonuclease</keyword>
<feature type="region of interest" description="Disordered" evidence="8">
    <location>
        <begin position="1"/>
        <end position="21"/>
    </location>
</feature>
<feature type="binding site" evidence="7">
    <location>
        <position position="190"/>
    </location>
    <ligand>
        <name>Zn(2+)</name>
        <dbReference type="ChEBI" id="CHEBI:29105"/>
        <label>1</label>
    </ligand>
</feature>
<dbReference type="Proteomes" id="UP000028984">
    <property type="component" value="Unassembled WGS sequence"/>
</dbReference>
<dbReference type="SMART" id="SM00518">
    <property type="entry name" value="AP2Ec"/>
    <property type="match status" value="1"/>
</dbReference>
<feature type="binding site" evidence="7">
    <location>
        <position position="259"/>
    </location>
    <ligand>
        <name>Zn(2+)</name>
        <dbReference type="ChEBI" id="CHEBI:29105"/>
        <label>2</label>
    </ligand>
</feature>
<dbReference type="SUPFAM" id="SSF51658">
    <property type="entry name" value="Xylose isomerase-like"/>
    <property type="match status" value="1"/>
</dbReference>
<evidence type="ECO:0000313" key="11">
    <source>
        <dbReference type="Proteomes" id="UP000028984"/>
    </source>
</evidence>
<comment type="function">
    <text evidence="7">Endonuclease IV plays a role in DNA repair. It cleaves phosphodiester bonds at apurinic or apyrimidinic (AP) sites, generating a 3'-hydroxyl group and a 5'-terminal sugar phosphate.</text>
</comment>
<dbReference type="PROSITE" id="PS00730">
    <property type="entry name" value="AP_NUCLEASE_F2_2"/>
    <property type="match status" value="1"/>
</dbReference>
<feature type="domain" description="Xylose isomerase-like TIM barrel" evidence="9">
    <location>
        <begin position="65"/>
        <end position="322"/>
    </location>
</feature>
<keyword evidence="7" id="KW-0540">Nuclease</keyword>
<dbReference type="FunFam" id="3.20.20.150:FF:000001">
    <property type="entry name" value="Probable endonuclease 4"/>
    <property type="match status" value="1"/>
</dbReference>
<dbReference type="InterPro" id="IPR018246">
    <property type="entry name" value="AP_endonuc_F2_Zn_BS"/>
</dbReference>
<evidence type="ECO:0000256" key="7">
    <source>
        <dbReference type="HAMAP-Rule" id="MF_00152"/>
    </source>
</evidence>
<evidence type="ECO:0000256" key="5">
    <source>
        <dbReference type="ARBA" id="ARBA00022833"/>
    </source>
</evidence>
<feature type="binding site" evidence="7">
    <location>
        <position position="111"/>
    </location>
    <ligand>
        <name>Zn(2+)</name>
        <dbReference type="ChEBI" id="CHEBI:29105"/>
        <label>1</label>
    </ligand>
</feature>
<keyword evidence="4 7" id="KW-0378">Hydrolase</keyword>
<evidence type="ECO:0000256" key="6">
    <source>
        <dbReference type="ARBA" id="ARBA00023204"/>
    </source>
</evidence>
<keyword evidence="3 7" id="KW-0227">DNA damage</keyword>
<dbReference type="RefSeq" id="WP_081886586.1">
    <property type="nucleotide sequence ID" value="NZ_JDUW01000021.1"/>
</dbReference>
<evidence type="ECO:0000256" key="1">
    <source>
        <dbReference type="ARBA" id="ARBA00005340"/>
    </source>
</evidence>
<dbReference type="eggNOG" id="COG0648">
    <property type="taxonomic scope" value="Bacteria"/>
</dbReference>
<accession>A0A087CT18</accession>
<feature type="binding site" evidence="7">
    <location>
        <position position="190"/>
    </location>
    <ligand>
        <name>Zn(2+)</name>
        <dbReference type="ChEBI" id="CHEBI:29105"/>
        <label>2</label>
    </ligand>
</feature>
<evidence type="ECO:0000256" key="3">
    <source>
        <dbReference type="ARBA" id="ARBA00022763"/>
    </source>
</evidence>
<dbReference type="NCBIfam" id="TIGR00587">
    <property type="entry name" value="nfo"/>
    <property type="match status" value="1"/>
</dbReference>
<protein>
    <recommendedName>
        <fullName evidence="7">Probable endonuclease 4</fullName>
        <ecNumber evidence="7">3.1.21.2</ecNumber>
    </recommendedName>
    <alternativeName>
        <fullName evidence="7">Endodeoxyribonuclease IV</fullName>
    </alternativeName>
    <alternativeName>
        <fullName evidence="7">Endonuclease IV</fullName>
    </alternativeName>
</protein>
<dbReference type="HAMAP" id="MF_00152">
    <property type="entry name" value="Nfo"/>
    <property type="match status" value="1"/>
</dbReference>
<dbReference type="GO" id="GO:0006284">
    <property type="term" value="P:base-excision repair"/>
    <property type="evidence" value="ECO:0007669"/>
    <property type="project" value="TreeGrafter"/>
</dbReference>
<comment type="similarity">
    <text evidence="1 7">Belongs to the AP endonuclease 2 family.</text>
</comment>
<comment type="catalytic activity">
    <reaction evidence="7">
        <text>Endonucleolytic cleavage to 5'-phosphooligonucleotide end-products.</text>
        <dbReference type="EC" id="3.1.21.2"/>
    </reaction>
</comment>
<sequence length="326" mass="34901">MAETTGTTTAIPTKTTGTATAATATTATITTEPTATTAATTTTTGLLVGSHLSTAGGWDALIKRSHEEGGSAFAFFPRSPYGKQSKALDPAQAGEFGARLKAEHCGPLVVHAPYVYNLASKEETKRTFAIEALAEDIELLTPIREVGQEAYINIHPGAHVGQGAETGCRLISEGLNRVLERASGVMVLLETMAGKGTECGRSFEELAAIIDGVENKEHIGVTFDTCHVLDAGYDLVNDYDGVKRQLDDIIGLDKVKAIHVNDSQFGLGSHKDRHANIGEGHLGIPFFTRLVNDPDMARLPMILETKELTPDTHREEIALLRSLVQR</sequence>
<evidence type="ECO:0000256" key="2">
    <source>
        <dbReference type="ARBA" id="ARBA00022723"/>
    </source>
</evidence>
<feature type="binding site" evidence="7">
    <location>
        <position position="155"/>
    </location>
    <ligand>
        <name>Zn(2+)</name>
        <dbReference type="ChEBI" id="CHEBI:29105"/>
        <label>1</label>
    </ligand>
</feature>
<reference evidence="10 11" key="1">
    <citation type="submission" date="2014-03" db="EMBL/GenBank/DDBJ databases">
        <title>Genomics of Bifidobacteria.</title>
        <authorList>
            <person name="Ventura M."/>
            <person name="Milani C."/>
            <person name="Lugli G.A."/>
        </authorList>
    </citation>
    <scope>NUCLEOTIDE SEQUENCE [LARGE SCALE GENOMIC DNA]</scope>
    <source>
        <strain evidence="10 11">DSM 23975</strain>
    </source>
</reference>
<dbReference type="InterPro" id="IPR001719">
    <property type="entry name" value="AP_endonuc_2"/>
</dbReference>
<proteinExistence type="inferred from homology"/>
<dbReference type="PROSITE" id="PS00731">
    <property type="entry name" value="AP_NUCLEASE_F2_3"/>
    <property type="match status" value="1"/>
</dbReference>
<dbReference type="AlphaFoldDB" id="A0A087CT18"/>
<dbReference type="OrthoDB" id="9805666at2"/>
<dbReference type="GO" id="GO:0008833">
    <property type="term" value="F:deoxyribonuclease IV (phage-T4-induced) activity"/>
    <property type="evidence" value="ECO:0007669"/>
    <property type="project" value="UniProtKB-UniRule"/>
</dbReference>
<evidence type="ECO:0000256" key="8">
    <source>
        <dbReference type="SAM" id="MobiDB-lite"/>
    </source>
</evidence>
<name>A0A087CT18_9BIFI</name>
<comment type="cofactor">
    <cofactor evidence="7">
        <name>Zn(2+)</name>
        <dbReference type="ChEBI" id="CHEBI:29105"/>
    </cofactor>
    <text evidence="7">Binds 3 Zn(2+) ions.</text>
</comment>
<dbReference type="GO" id="GO:0008081">
    <property type="term" value="F:phosphoric diester hydrolase activity"/>
    <property type="evidence" value="ECO:0007669"/>
    <property type="project" value="TreeGrafter"/>
</dbReference>
<keyword evidence="5 7" id="KW-0862">Zinc</keyword>
<dbReference type="InterPro" id="IPR036237">
    <property type="entry name" value="Xyl_isomerase-like_sf"/>
</dbReference>
<dbReference type="STRING" id="1437610.BREU_1600"/>
<dbReference type="InterPro" id="IPR013022">
    <property type="entry name" value="Xyl_isomerase-like_TIM-brl"/>
</dbReference>
<evidence type="ECO:0000256" key="4">
    <source>
        <dbReference type="ARBA" id="ARBA00022801"/>
    </source>
</evidence>
<dbReference type="PANTHER" id="PTHR21445:SF0">
    <property type="entry name" value="APURINIC-APYRIMIDINIC ENDONUCLEASE"/>
    <property type="match status" value="1"/>
</dbReference>
<dbReference type="Gene3D" id="3.20.20.150">
    <property type="entry name" value="Divalent-metal-dependent TIM barrel enzymes"/>
    <property type="match status" value="1"/>
</dbReference>
<dbReference type="PANTHER" id="PTHR21445">
    <property type="entry name" value="ENDONUCLEASE IV ENDODEOXYRIBONUCLEASE IV"/>
    <property type="match status" value="1"/>
</dbReference>
<keyword evidence="6 7" id="KW-0234">DNA repair</keyword>
<keyword evidence="2 7" id="KW-0479">Metal-binding</keyword>
<dbReference type="GO" id="GO:0003906">
    <property type="term" value="F:DNA-(apurinic or apyrimidinic site) endonuclease activity"/>
    <property type="evidence" value="ECO:0007669"/>
    <property type="project" value="TreeGrafter"/>
</dbReference>
<feature type="binding site" evidence="7">
    <location>
        <position position="224"/>
    </location>
    <ligand>
        <name>Zn(2+)</name>
        <dbReference type="ChEBI" id="CHEBI:29105"/>
        <label>2</label>
    </ligand>
</feature>
<dbReference type="Pfam" id="PF01261">
    <property type="entry name" value="AP_endonuc_2"/>
    <property type="match status" value="1"/>
</dbReference>
<dbReference type="GO" id="GO:0008270">
    <property type="term" value="F:zinc ion binding"/>
    <property type="evidence" value="ECO:0007669"/>
    <property type="project" value="UniProtKB-UniRule"/>
</dbReference>
<evidence type="ECO:0000313" key="10">
    <source>
        <dbReference type="EMBL" id="KFI86418.1"/>
    </source>
</evidence>
<dbReference type="CDD" id="cd00019">
    <property type="entry name" value="AP2Ec"/>
    <property type="match status" value="1"/>
</dbReference>
<gene>
    <name evidence="7" type="primary">nfo</name>
    <name evidence="10" type="ORF">BREU_1600</name>
</gene>
<dbReference type="EMBL" id="JGZK01000005">
    <property type="protein sequence ID" value="KFI86418.1"/>
    <property type="molecule type" value="Genomic_DNA"/>
</dbReference>
<feature type="binding site" evidence="7">
    <location>
        <position position="227"/>
    </location>
    <ligand>
        <name>Zn(2+)</name>
        <dbReference type="ChEBI" id="CHEBI:29105"/>
        <label>3</label>
    </ligand>
</feature>
<dbReference type="EC" id="3.1.21.2" evidence="7"/>
<dbReference type="GO" id="GO:0003677">
    <property type="term" value="F:DNA binding"/>
    <property type="evidence" value="ECO:0007669"/>
    <property type="project" value="InterPro"/>
</dbReference>
<feature type="binding site" evidence="7">
    <location>
        <position position="304"/>
    </location>
    <ligand>
        <name>Zn(2+)</name>
        <dbReference type="ChEBI" id="CHEBI:29105"/>
        <label>2</label>
    </ligand>
</feature>
<feature type="binding site" evidence="7">
    <location>
        <position position="272"/>
    </location>
    <ligand>
        <name>Zn(2+)</name>
        <dbReference type="ChEBI" id="CHEBI:29105"/>
        <label>3</label>
    </ligand>
</feature>
<feature type="binding site" evidence="7">
    <location>
        <position position="274"/>
    </location>
    <ligand>
        <name>Zn(2+)</name>
        <dbReference type="ChEBI" id="CHEBI:29105"/>
        <label>3</label>
    </ligand>
</feature>
<evidence type="ECO:0000259" key="9">
    <source>
        <dbReference type="Pfam" id="PF01261"/>
    </source>
</evidence>
<comment type="caution">
    <text evidence="10">The sequence shown here is derived from an EMBL/GenBank/DDBJ whole genome shotgun (WGS) entry which is preliminary data.</text>
</comment>